<dbReference type="GO" id="GO:0016757">
    <property type="term" value="F:glycosyltransferase activity"/>
    <property type="evidence" value="ECO:0007669"/>
    <property type="project" value="UniProtKB-KW"/>
</dbReference>
<dbReference type="Proteomes" id="UP001305498">
    <property type="component" value="Chromosome"/>
</dbReference>
<sequence length="360" mass="37559">MTVRLRVVLDQLAAPTDPDLQAASRDLARMLVESAPGGCVVDAIAPAGEPLAVPGIRSEKRLSIGRRELVAAWRMGVAAGADGGLVHSPTLLAPLVRHDRANDAAQTVVTLWDLRAWEAQGELPKGAAGLQHALLKRAQRHADALVVPSHAIAVRLAERADLGARVRVIPGAPPEGFSLPTDAEARRRDLALPERFVATSGGAAPSDGLATAFAAARAADRDVVVLDAPDGQGRAVREIAASTGLAADRVHVRGALDRGDRAAVMGHAGAFVAGSARAAWPWRAVEAMSLGTPVVAVDSDGHREVVFDGGAVVGADDMGDALVAALDGEEERMRVLALDRARAFSWHGAAEMVWQLHAEL</sequence>
<dbReference type="EMBL" id="CP118157">
    <property type="protein sequence ID" value="WOF24160.1"/>
    <property type="molecule type" value="Genomic_DNA"/>
</dbReference>
<organism evidence="1 2">
    <name type="scientific">Microbacterium betulae</name>
    <dbReference type="NCBI Taxonomy" id="2981139"/>
    <lineage>
        <taxon>Bacteria</taxon>
        <taxon>Bacillati</taxon>
        <taxon>Actinomycetota</taxon>
        <taxon>Actinomycetes</taxon>
        <taxon>Micrococcales</taxon>
        <taxon>Microbacteriaceae</taxon>
        <taxon>Microbacterium</taxon>
    </lineage>
</organism>
<protein>
    <submittedName>
        <fullName evidence="1">Glycosyltransferase</fullName>
        <ecNumber evidence="1">2.4.-.-</ecNumber>
    </submittedName>
</protein>
<dbReference type="EC" id="2.4.-.-" evidence="1"/>
<evidence type="ECO:0000313" key="1">
    <source>
        <dbReference type="EMBL" id="WOF24160.1"/>
    </source>
</evidence>
<gene>
    <name evidence="1" type="ORF">N8K70_05675</name>
</gene>
<dbReference type="KEGG" id="mbet:N8K70_05675"/>
<dbReference type="RefSeq" id="WP_317140632.1">
    <property type="nucleotide sequence ID" value="NZ_CP118157.1"/>
</dbReference>
<keyword evidence="2" id="KW-1185">Reference proteome</keyword>
<keyword evidence="1" id="KW-0328">Glycosyltransferase</keyword>
<dbReference type="PANTHER" id="PTHR12526">
    <property type="entry name" value="GLYCOSYLTRANSFERASE"/>
    <property type="match status" value="1"/>
</dbReference>
<evidence type="ECO:0000313" key="2">
    <source>
        <dbReference type="Proteomes" id="UP001305498"/>
    </source>
</evidence>
<keyword evidence="1" id="KW-0808">Transferase</keyword>
<accession>A0AA97FJE8</accession>
<name>A0AA97FJE8_9MICO</name>
<dbReference type="PANTHER" id="PTHR12526:SF636">
    <property type="entry name" value="BLL3647 PROTEIN"/>
    <property type="match status" value="1"/>
</dbReference>
<dbReference type="Gene3D" id="3.40.50.2000">
    <property type="entry name" value="Glycogen Phosphorylase B"/>
    <property type="match status" value="2"/>
</dbReference>
<dbReference type="AlphaFoldDB" id="A0AA97FJE8"/>
<proteinExistence type="predicted"/>
<reference evidence="1 2" key="1">
    <citation type="submission" date="2023-02" db="EMBL/GenBank/DDBJ databases">
        <title>Microbacterium betulae sp. nov., isolated from birch wood.</title>
        <authorList>
            <person name="Pasciak M."/>
            <person name="Pawlik K.J."/>
            <person name="Martynowski D."/>
            <person name="Laczmanski L."/>
            <person name="Ciekot J."/>
            <person name="Szponar B."/>
            <person name="Wojcik-Fatla A."/>
            <person name="Mackiewicz B."/>
            <person name="Farian E."/>
            <person name="Cholewa G."/>
            <person name="Cholewa A."/>
            <person name="Dutkiewicz J."/>
        </authorList>
    </citation>
    <scope>NUCLEOTIDE SEQUENCE [LARGE SCALE GENOMIC DNA]</scope>
    <source>
        <strain evidence="1 2">AB</strain>
    </source>
</reference>
<dbReference type="SUPFAM" id="SSF53756">
    <property type="entry name" value="UDP-Glycosyltransferase/glycogen phosphorylase"/>
    <property type="match status" value="1"/>
</dbReference>
<dbReference type="Pfam" id="PF13692">
    <property type="entry name" value="Glyco_trans_1_4"/>
    <property type="match status" value="1"/>
</dbReference>